<dbReference type="STRING" id="441103.TRN7648_02422"/>
<keyword evidence="1" id="KW-1133">Transmembrane helix</keyword>
<sequence>MNTTALIAFAITFVAGPLVCALVLRLPARVPLLAGLAASVVVAMGAAVRLQTSDVTMSLAAMWLAWVLAVAMVAQALRRRVYGQTRRWVTVLALLATTLPWFGLATARMMTGA</sequence>
<keyword evidence="1" id="KW-0472">Membrane</keyword>
<evidence type="ECO:0000256" key="1">
    <source>
        <dbReference type="SAM" id="Phobius"/>
    </source>
</evidence>
<keyword evidence="3" id="KW-1185">Reference proteome</keyword>
<proteinExistence type="predicted"/>
<dbReference type="EMBL" id="CYSE01000004">
    <property type="protein sequence ID" value="CUH79342.1"/>
    <property type="molecule type" value="Genomic_DNA"/>
</dbReference>
<keyword evidence="1" id="KW-0812">Transmembrane</keyword>
<feature type="transmembrane region" description="Helical" evidence="1">
    <location>
        <begin position="56"/>
        <end position="77"/>
    </location>
</feature>
<dbReference type="AlphaFoldDB" id="A0A0P1GDS6"/>
<reference evidence="2 3" key="1">
    <citation type="submission" date="2015-09" db="EMBL/GenBank/DDBJ databases">
        <authorList>
            <consortium name="Swine Surveillance"/>
        </authorList>
    </citation>
    <scope>NUCLEOTIDE SEQUENCE [LARGE SCALE GENOMIC DNA]</scope>
    <source>
        <strain evidence="2 3">CECT 7648</strain>
    </source>
</reference>
<evidence type="ECO:0000313" key="2">
    <source>
        <dbReference type="EMBL" id="CUH79342.1"/>
    </source>
</evidence>
<feature type="transmembrane region" description="Helical" evidence="1">
    <location>
        <begin position="31"/>
        <end position="50"/>
    </location>
</feature>
<protein>
    <submittedName>
        <fullName evidence="2">Uncharacterized protein</fullName>
    </submittedName>
</protein>
<organism evidence="2 3">
    <name type="scientific">Tropicibacter naphthalenivorans</name>
    <dbReference type="NCBI Taxonomy" id="441103"/>
    <lineage>
        <taxon>Bacteria</taxon>
        <taxon>Pseudomonadati</taxon>
        <taxon>Pseudomonadota</taxon>
        <taxon>Alphaproteobacteria</taxon>
        <taxon>Rhodobacterales</taxon>
        <taxon>Roseobacteraceae</taxon>
        <taxon>Tropicibacter</taxon>
    </lineage>
</organism>
<gene>
    <name evidence="2" type="ORF">TRN7648_02422</name>
</gene>
<feature type="transmembrane region" description="Helical" evidence="1">
    <location>
        <begin position="89"/>
        <end position="110"/>
    </location>
</feature>
<evidence type="ECO:0000313" key="3">
    <source>
        <dbReference type="Proteomes" id="UP000054935"/>
    </source>
</evidence>
<name>A0A0P1GDS6_9RHOB</name>
<dbReference type="Proteomes" id="UP000054935">
    <property type="component" value="Unassembled WGS sequence"/>
</dbReference>
<dbReference type="RefSeq" id="WP_058247926.1">
    <property type="nucleotide sequence ID" value="NZ_CYSE01000004.1"/>
</dbReference>
<feature type="transmembrane region" description="Helical" evidence="1">
    <location>
        <begin position="6"/>
        <end position="24"/>
    </location>
</feature>
<accession>A0A0P1GDS6</accession>